<organism evidence="2 3">
    <name type="scientific">Chaetoceros tenuissimus</name>
    <dbReference type="NCBI Taxonomy" id="426638"/>
    <lineage>
        <taxon>Eukaryota</taxon>
        <taxon>Sar</taxon>
        <taxon>Stramenopiles</taxon>
        <taxon>Ochrophyta</taxon>
        <taxon>Bacillariophyta</taxon>
        <taxon>Coscinodiscophyceae</taxon>
        <taxon>Chaetocerotophycidae</taxon>
        <taxon>Chaetocerotales</taxon>
        <taxon>Chaetocerotaceae</taxon>
        <taxon>Chaetoceros</taxon>
    </lineage>
</organism>
<feature type="compositionally biased region" description="Basic residues" evidence="1">
    <location>
        <begin position="177"/>
        <end position="187"/>
    </location>
</feature>
<proteinExistence type="predicted"/>
<dbReference type="EMBL" id="BLLK01000029">
    <property type="protein sequence ID" value="GFH48999.1"/>
    <property type="molecule type" value="Genomic_DNA"/>
</dbReference>
<keyword evidence="3" id="KW-1185">Reference proteome</keyword>
<protein>
    <submittedName>
        <fullName evidence="2">Blackbeard</fullName>
    </submittedName>
</protein>
<comment type="caution">
    <text evidence="2">The sequence shown here is derived from an EMBL/GenBank/DDBJ whole genome shotgun (WGS) entry which is preliminary data.</text>
</comment>
<evidence type="ECO:0000313" key="2">
    <source>
        <dbReference type="EMBL" id="GFH48999.1"/>
    </source>
</evidence>
<accession>A0AAD3CNJ0</accession>
<dbReference type="Proteomes" id="UP001054902">
    <property type="component" value="Unassembled WGS sequence"/>
</dbReference>
<evidence type="ECO:0000256" key="1">
    <source>
        <dbReference type="SAM" id="MobiDB-lite"/>
    </source>
</evidence>
<name>A0AAD3CNJ0_9STRA</name>
<feature type="region of interest" description="Disordered" evidence="1">
    <location>
        <begin position="159"/>
        <end position="187"/>
    </location>
</feature>
<feature type="region of interest" description="Disordered" evidence="1">
    <location>
        <begin position="289"/>
        <end position="314"/>
    </location>
</feature>
<reference evidence="2 3" key="1">
    <citation type="journal article" date="2021" name="Sci. Rep.">
        <title>The genome of the diatom Chaetoceros tenuissimus carries an ancient integrated fragment of an extant virus.</title>
        <authorList>
            <person name="Hongo Y."/>
            <person name="Kimura K."/>
            <person name="Takaki Y."/>
            <person name="Yoshida Y."/>
            <person name="Baba S."/>
            <person name="Kobayashi G."/>
            <person name="Nagasaki K."/>
            <person name="Hano T."/>
            <person name="Tomaru Y."/>
        </authorList>
    </citation>
    <scope>NUCLEOTIDE SEQUENCE [LARGE SCALE GENOMIC DNA]</scope>
    <source>
        <strain evidence="2 3">NIES-3715</strain>
    </source>
</reference>
<evidence type="ECO:0000313" key="3">
    <source>
        <dbReference type="Proteomes" id="UP001054902"/>
    </source>
</evidence>
<dbReference type="AlphaFoldDB" id="A0AAD3CNJ0"/>
<gene>
    <name evidence="2" type="ORF">CTEN210_05475</name>
</gene>
<sequence length="816" mass="91863">MIYATALNSPQFNNDSKEVHNLIKELVQNTDGDSWLLPRCSCGRTAMQSLRNHYDGPDQAESRIDVARASIEKLFYRNENMFSLESYSTQMKKNYDVLEKYNQLEYEANKIDTFLKGIRNENNKVVNVVSIAKTMANLNTFQLVQEFISNQLKTIFPPHEIQQGGKKGGRRGVAASKKQKKKATKQRAARIAKISISGRKENGVQLQGYAHYYSNKDFHALTQDTRNTILKACRDNNWVPGNRNRNVDAIATGSKNDDDMSSVGHSLAGHTITMDASVLRGVMAASASAIDEQQQATPPSNGSHARSTASTGTKKYKVTYDANRNMSHVTESRLSQAIQVAKRISLGWTERSATGHFKPSLDAYDYGFRDKAVEWCSVAPVLAEYDETKNIDIVTSATAVDLEDGSTVICVFGQGLWFGEQMKKSPINPNQCRNYGVSLCHDPTDPHRPLAIRKERFSIPMQMFNSSCGFESRHPTMEELEFERPNGVQVPVFHDDTFISDVICILKQQDTYDMYIGAEVLFPNAVGDEQMGKVVKRLRKNDGDPLNTGSYNPLHDTALYQVEFPSGLTENIQANIIAENMFAQVDSKGHHQQILKEISDHSWDHTAIPRWDGYIKSKSEMVLKKTTKGWELLVEWKDGTMTWVPLKDLKNSNPIELAQYAVMNALEEEPAFKWWVPYTLKKRDSIVAKVKSKYWRTIHKFGIRIPKSADEAYKLDADSKTTFWTDAINKEMENVRVAFEFLAGVTPEDIRTGKERPGYKGIPCHMIFDIKMNGKFTRKARRVAGGHVTDPPSAITYSSGVSPTPVLYLATVLGLL</sequence>
<feature type="compositionally biased region" description="Polar residues" evidence="1">
    <location>
        <begin position="291"/>
        <end position="313"/>
    </location>
</feature>